<keyword evidence="4 5" id="KW-0440">LIM domain</keyword>
<dbReference type="InterPro" id="IPR047120">
    <property type="entry name" value="Pk/Esn/Tes"/>
</dbReference>
<keyword evidence="3 5" id="KW-0862">Zinc</keyword>
<feature type="region of interest" description="Disordered" evidence="6">
    <location>
        <begin position="1"/>
        <end position="63"/>
    </location>
</feature>
<evidence type="ECO:0000313" key="10">
    <source>
        <dbReference type="Proteomes" id="UP000437017"/>
    </source>
</evidence>
<dbReference type="Pfam" id="PF06297">
    <property type="entry name" value="PET"/>
    <property type="match status" value="1"/>
</dbReference>
<dbReference type="SMART" id="SM00132">
    <property type="entry name" value="LIM"/>
    <property type="match status" value="1"/>
</dbReference>
<protein>
    <submittedName>
        <fullName evidence="9">Uncharacterized protein</fullName>
    </submittedName>
</protein>
<keyword evidence="10" id="KW-1185">Reference proteome</keyword>
<feature type="compositionally biased region" description="Low complexity" evidence="6">
    <location>
        <begin position="335"/>
        <end position="344"/>
    </location>
</feature>
<dbReference type="PANTHER" id="PTHR24211">
    <property type="entry name" value="LIM DOMAIN-CONTAINING PROTEIN"/>
    <property type="match status" value="1"/>
</dbReference>
<feature type="non-terminal residue" evidence="9">
    <location>
        <position position="1"/>
    </location>
</feature>
<reference evidence="9 10" key="1">
    <citation type="journal article" date="2019" name="PLoS ONE">
        <title>Genomic analyses reveal an absence of contemporary introgressive admixture between fin whales and blue whales, despite known hybrids.</title>
        <authorList>
            <person name="Westbury M.V."/>
            <person name="Petersen B."/>
            <person name="Lorenzen E.D."/>
        </authorList>
    </citation>
    <scope>NUCLEOTIDE SEQUENCE [LARGE SCALE GENOMIC DNA]</scope>
    <source>
        <strain evidence="9">FinWhale-01</strain>
    </source>
</reference>
<feature type="domain" description="PET" evidence="8">
    <location>
        <begin position="48"/>
        <end position="156"/>
    </location>
</feature>
<evidence type="ECO:0000256" key="4">
    <source>
        <dbReference type="ARBA" id="ARBA00023038"/>
    </source>
</evidence>
<gene>
    <name evidence="9" type="ORF">E2I00_002065</name>
</gene>
<dbReference type="PANTHER" id="PTHR24211:SF35">
    <property type="entry name" value="PRICKLE-LIKE PROTEIN 4"/>
    <property type="match status" value="1"/>
</dbReference>
<dbReference type="GO" id="GO:0008270">
    <property type="term" value="F:zinc ion binding"/>
    <property type="evidence" value="ECO:0007669"/>
    <property type="project" value="InterPro"/>
</dbReference>
<evidence type="ECO:0000256" key="6">
    <source>
        <dbReference type="SAM" id="MobiDB-lite"/>
    </source>
</evidence>
<feature type="region of interest" description="Disordered" evidence="6">
    <location>
        <begin position="289"/>
        <end position="381"/>
    </location>
</feature>
<dbReference type="CDD" id="cd09340">
    <property type="entry name" value="LIM1_Testin_like"/>
    <property type="match status" value="1"/>
</dbReference>
<accession>A0A643BW41</accession>
<dbReference type="CDD" id="cd09828">
    <property type="entry name" value="PET_OEBT"/>
    <property type="match status" value="1"/>
</dbReference>
<evidence type="ECO:0000313" key="9">
    <source>
        <dbReference type="EMBL" id="KAB0391990.1"/>
    </source>
</evidence>
<evidence type="ECO:0000259" key="7">
    <source>
        <dbReference type="PROSITE" id="PS50023"/>
    </source>
</evidence>
<sequence>TLPPMSLLNSGWPHRGERLTPPEPNPPVNSDSNPGHGPEEDPEETSAQVIGEEVAMKREGKKGKEGKAELCFSPFAAFPQDPEVLSLGNPGLDTNQAPSWPGLRTLLQQLPPQDSDERYCLALGEEELAELRLFCAQRRREALGQGVARLVPPKLEECTCEKCREQLRPGEYGVFAARAGEQRCWHRACFACQACGQALINLIYFYHDGRLYCGRHHAELLRPRCPACDQVQPQGEGLEGVCPGSNAADATGHLFQYHGAELGGIEDGHRAPRNAEIISRAAILSTAASSSLETQRGTLGSSPEQECRAGDQAETPKGQEQGCPETPLDPKEDASCATCSSSSESEPEGFFLGQRLPRPWETPGNLQAGDSDTSRKHCTIC</sequence>
<dbReference type="InterPro" id="IPR010442">
    <property type="entry name" value="PET_domain"/>
</dbReference>
<keyword evidence="2" id="KW-0677">Repeat</keyword>
<evidence type="ECO:0000259" key="8">
    <source>
        <dbReference type="PROSITE" id="PS51303"/>
    </source>
</evidence>
<feature type="compositionally biased region" description="Basic and acidic residues" evidence="6">
    <location>
        <begin position="54"/>
        <end position="63"/>
    </location>
</feature>
<organism evidence="9 10">
    <name type="scientific">Balaenoptera physalus</name>
    <name type="common">Fin whale</name>
    <name type="synonym">Balaena physalus</name>
    <dbReference type="NCBI Taxonomy" id="9770"/>
    <lineage>
        <taxon>Eukaryota</taxon>
        <taxon>Metazoa</taxon>
        <taxon>Chordata</taxon>
        <taxon>Craniata</taxon>
        <taxon>Vertebrata</taxon>
        <taxon>Euteleostomi</taxon>
        <taxon>Mammalia</taxon>
        <taxon>Eutheria</taxon>
        <taxon>Laurasiatheria</taxon>
        <taxon>Artiodactyla</taxon>
        <taxon>Whippomorpha</taxon>
        <taxon>Cetacea</taxon>
        <taxon>Mysticeti</taxon>
        <taxon>Balaenopteridae</taxon>
        <taxon>Balaenoptera</taxon>
    </lineage>
</organism>
<evidence type="ECO:0000256" key="1">
    <source>
        <dbReference type="ARBA" id="ARBA00022723"/>
    </source>
</evidence>
<dbReference type="Gene3D" id="2.10.110.10">
    <property type="entry name" value="Cysteine Rich Protein"/>
    <property type="match status" value="1"/>
</dbReference>
<proteinExistence type="predicted"/>
<keyword evidence="1 5" id="KW-0479">Metal-binding</keyword>
<dbReference type="PROSITE" id="PS50023">
    <property type="entry name" value="LIM_DOMAIN_2"/>
    <property type="match status" value="1"/>
</dbReference>
<feature type="domain" description="LIM zinc-binding" evidence="7">
    <location>
        <begin position="158"/>
        <end position="223"/>
    </location>
</feature>
<evidence type="ECO:0000256" key="3">
    <source>
        <dbReference type="ARBA" id="ARBA00022833"/>
    </source>
</evidence>
<dbReference type="FunFam" id="2.10.110.10:FF:000093">
    <property type="entry name" value="prickle-like protein 4 isoform X3"/>
    <property type="match status" value="1"/>
</dbReference>
<dbReference type="InterPro" id="IPR001781">
    <property type="entry name" value="Znf_LIM"/>
</dbReference>
<dbReference type="PROSITE" id="PS51303">
    <property type="entry name" value="PET"/>
    <property type="match status" value="1"/>
</dbReference>
<feature type="compositionally biased region" description="Polar residues" evidence="6">
    <location>
        <begin position="292"/>
        <end position="304"/>
    </location>
</feature>
<evidence type="ECO:0000256" key="5">
    <source>
        <dbReference type="PROSITE-ProRule" id="PRU00125"/>
    </source>
</evidence>
<dbReference type="AlphaFoldDB" id="A0A643BW41"/>
<dbReference type="Proteomes" id="UP000437017">
    <property type="component" value="Unassembled WGS sequence"/>
</dbReference>
<dbReference type="OrthoDB" id="10069167at2759"/>
<dbReference type="EMBL" id="SGJD01004102">
    <property type="protein sequence ID" value="KAB0391990.1"/>
    <property type="molecule type" value="Genomic_DNA"/>
</dbReference>
<comment type="caution">
    <text evidence="9">The sequence shown here is derived from an EMBL/GenBank/DDBJ whole genome shotgun (WGS) entry which is preliminary data.</text>
</comment>
<evidence type="ECO:0000256" key="2">
    <source>
        <dbReference type="ARBA" id="ARBA00022737"/>
    </source>
</evidence>
<name>A0A643BW41_BALPH</name>
<dbReference type="PROSITE" id="PS00478">
    <property type="entry name" value="LIM_DOMAIN_1"/>
    <property type="match status" value="1"/>
</dbReference>
<dbReference type="Pfam" id="PF00412">
    <property type="entry name" value="LIM"/>
    <property type="match status" value="1"/>
</dbReference>
<dbReference type="SUPFAM" id="SSF57716">
    <property type="entry name" value="Glucocorticoid receptor-like (DNA-binding domain)"/>
    <property type="match status" value="1"/>
</dbReference>